<evidence type="ECO:0000256" key="6">
    <source>
        <dbReference type="ARBA" id="ARBA00022833"/>
    </source>
</evidence>
<evidence type="ECO:0000256" key="3">
    <source>
        <dbReference type="ARBA" id="ARBA00022485"/>
    </source>
</evidence>
<organism evidence="12 13">
    <name type="scientific">Geodia barretti</name>
    <name type="common">Barrett's horny sponge</name>
    <dbReference type="NCBI Taxonomy" id="519541"/>
    <lineage>
        <taxon>Eukaryota</taxon>
        <taxon>Metazoa</taxon>
        <taxon>Porifera</taxon>
        <taxon>Demospongiae</taxon>
        <taxon>Heteroscleromorpha</taxon>
        <taxon>Tetractinellida</taxon>
        <taxon>Astrophorina</taxon>
        <taxon>Geodiidae</taxon>
        <taxon>Geodia</taxon>
    </lineage>
</organism>
<evidence type="ECO:0000256" key="8">
    <source>
        <dbReference type="ARBA" id="ARBA00023004"/>
    </source>
</evidence>
<dbReference type="Pfam" id="PF13667">
    <property type="entry name" value="ThiC-associated"/>
    <property type="match status" value="1"/>
</dbReference>
<dbReference type="PANTHER" id="PTHR30557">
    <property type="entry name" value="THIAMINE BIOSYNTHESIS PROTEIN THIC"/>
    <property type="match status" value="1"/>
</dbReference>
<dbReference type="GO" id="GO:0005829">
    <property type="term" value="C:cytosol"/>
    <property type="evidence" value="ECO:0007669"/>
    <property type="project" value="TreeGrafter"/>
</dbReference>
<proteinExistence type="inferred from homology"/>
<dbReference type="GO" id="GO:0051539">
    <property type="term" value="F:4 iron, 4 sulfur cluster binding"/>
    <property type="evidence" value="ECO:0007669"/>
    <property type="project" value="UniProtKB-KW"/>
</dbReference>
<comment type="function">
    <text evidence="2">Catalyzes the synthesis of the hydroxymethylpyrimidine phosphate (HMP-P) moiety of thiamine from aminoimidazole ribotide (AIR) in a radical S-adenosyl-L-methionine (SAM)-dependent reaction.</text>
</comment>
<dbReference type="NCBIfam" id="NF006763">
    <property type="entry name" value="PRK09284.1"/>
    <property type="match status" value="1"/>
</dbReference>
<keyword evidence="5" id="KW-0479">Metal-binding</keyword>
<gene>
    <name evidence="12" type="ORF">GBAR_LOCUS16521</name>
</gene>
<comment type="caution">
    <text evidence="12">The sequence shown here is derived from an EMBL/GenBank/DDBJ whole genome shotgun (WGS) entry which is preliminary data.</text>
</comment>
<dbReference type="SFLD" id="SFLDG01114">
    <property type="entry name" value="phosphomethylpyrimidine_syntha"/>
    <property type="match status" value="1"/>
</dbReference>
<reference evidence="12" key="1">
    <citation type="submission" date="2023-03" db="EMBL/GenBank/DDBJ databases">
        <authorList>
            <person name="Steffen K."/>
            <person name="Cardenas P."/>
        </authorList>
    </citation>
    <scope>NUCLEOTIDE SEQUENCE</scope>
</reference>
<keyword evidence="8" id="KW-0408">Iron</keyword>
<dbReference type="Gene3D" id="6.10.250.620">
    <property type="match status" value="1"/>
</dbReference>
<keyword evidence="4" id="KW-0949">S-adenosyl-L-methionine</keyword>
<feature type="domain" description="ThiC-associated" evidence="11">
    <location>
        <begin position="17"/>
        <end position="93"/>
    </location>
</feature>
<evidence type="ECO:0000256" key="5">
    <source>
        <dbReference type="ARBA" id="ARBA00022723"/>
    </source>
</evidence>
<name>A0AA35SFA9_GEOBA</name>
<sequence length="580" mass="64737">MVQTTEYTQAFQGKSSFPASNKVYREGSQPSIRVPFRQVTLDPTTGRFGQEDNLPLSVYDTSGPYSDSAAMLDLRRGLPALRRDWIMARGGVEELRGDNQAQPFPGLTRRPLRAKNGQSVTQMHYARQGIVTPEMEYIGIREGIDPEYVREEVARGRAIIPANINHPESEPMIIGRNFLVKVNANIGNSAITSSIDEEVEKMLWATRWGADTVMDLSTGKDIHTTREWILRNSPVPIGTVPIYQALEKVGDNPEELTWELYRDTLIEQAEQGVDYFTIHAGVLLRYVPLTANRLTGIVSRGGSIMAGWCLAHHQENFLYTHFGEICEIMRAYDVSFSLGDGLRPGSVADANDEAQFSELETLGELTQFAWEQDVQVMIEGPGHVPMHKIKENVDRQMEVCHEAPFYTLGPLVTDIAPAYDHITSGIGAAMVGMYGTAMLCYVTPKEHLGLPHREDVKTGVITYKIAAHAADVAKGHPMAQQWDDALSKARFEFRWDDQFNLALDPETARDYHDETLPAQGAKVAHFCSMCGPKFCAMKITQDVREYARKNGMAPESALEVGMEEKSAEFREAGSQIYQKA</sequence>
<evidence type="ECO:0000256" key="2">
    <source>
        <dbReference type="ARBA" id="ARBA00003175"/>
    </source>
</evidence>
<evidence type="ECO:0000313" key="12">
    <source>
        <dbReference type="EMBL" id="CAI8029040.1"/>
    </source>
</evidence>
<dbReference type="InterPro" id="IPR002817">
    <property type="entry name" value="ThiC/BzaA/B"/>
</dbReference>
<accession>A0AA35SFA9</accession>
<keyword evidence="3" id="KW-0004">4Fe-4S</keyword>
<dbReference type="HAMAP" id="MF_00089">
    <property type="entry name" value="ThiC"/>
    <property type="match status" value="1"/>
</dbReference>
<dbReference type="EMBL" id="CASHTH010002375">
    <property type="protein sequence ID" value="CAI8029040.1"/>
    <property type="molecule type" value="Genomic_DNA"/>
</dbReference>
<dbReference type="SFLD" id="SFLDF00407">
    <property type="entry name" value="phosphomethylpyrimidine_syntha"/>
    <property type="match status" value="1"/>
</dbReference>
<evidence type="ECO:0000256" key="9">
    <source>
        <dbReference type="ARBA" id="ARBA00023014"/>
    </source>
</evidence>
<protein>
    <submittedName>
        <fullName evidence="12">Phosphomethylpyrimidine synthase</fullName>
    </submittedName>
</protein>
<evidence type="ECO:0000256" key="7">
    <source>
        <dbReference type="ARBA" id="ARBA00022977"/>
    </source>
</evidence>
<dbReference type="SFLD" id="SFLDS00113">
    <property type="entry name" value="Radical_SAM_Phosphomethylpyrim"/>
    <property type="match status" value="1"/>
</dbReference>
<evidence type="ECO:0000256" key="1">
    <source>
        <dbReference type="ARBA" id="ARBA00001966"/>
    </source>
</evidence>
<keyword evidence="10" id="KW-0456">Lyase</keyword>
<dbReference type="Gene3D" id="3.20.20.540">
    <property type="entry name" value="Radical SAM ThiC family, central domain"/>
    <property type="match status" value="1"/>
</dbReference>
<dbReference type="AlphaFoldDB" id="A0AA35SFA9"/>
<dbReference type="InterPro" id="IPR025747">
    <property type="entry name" value="ThiC-associated_dom"/>
</dbReference>
<comment type="cofactor">
    <cofactor evidence="1">
        <name>[4Fe-4S] cluster</name>
        <dbReference type="ChEBI" id="CHEBI:49883"/>
    </cofactor>
</comment>
<keyword evidence="9" id="KW-0411">Iron-sulfur</keyword>
<dbReference type="GO" id="GO:0016830">
    <property type="term" value="F:carbon-carbon lyase activity"/>
    <property type="evidence" value="ECO:0007669"/>
    <property type="project" value="InterPro"/>
</dbReference>
<dbReference type="Proteomes" id="UP001174909">
    <property type="component" value="Unassembled WGS sequence"/>
</dbReference>
<dbReference type="PANTHER" id="PTHR30557:SF1">
    <property type="entry name" value="PHOSPHOMETHYLPYRIMIDINE SYNTHASE, CHLOROPLASTIC"/>
    <property type="match status" value="1"/>
</dbReference>
<keyword evidence="6" id="KW-0862">Zinc</keyword>
<dbReference type="InterPro" id="IPR038521">
    <property type="entry name" value="ThiC/Bza_core_dom"/>
</dbReference>
<evidence type="ECO:0000313" key="13">
    <source>
        <dbReference type="Proteomes" id="UP001174909"/>
    </source>
</evidence>
<keyword evidence="13" id="KW-1185">Reference proteome</keyword>
<keyword evidence="7" id="KW-0784">Thiamine biosynthesis</keyword>
<evidence type="ECO:0000259" key="11">
    <source>
        <dbReference type="Pfam" id="PF13667"/>
    </source>
</evidence>
<evidence type="ECO:0000256" key="10">
    <source>
        <dbReference type="ARBA" id="ARBA00023239"/>
    </source>
</evidence>
<dbReference type="NCBIfam" id="TIGR00190">
    <property type="entry name" value="thiC"/>
    <property type="match status" value="1"/>
</dbReference>
<dbReference type="InterPro" id="IPR037509">
    <property type="entry name" value="ThiC"/>
</dbReference>
<dbReference type="FunFam" id="3.20.20.540:FF:000001">
    <property type="entry name" value="Phosphomethylpyrimidine synthase"/>
    <property type="match status" value="1"/>
</dbReference>
<dbReference type="NCBIfam" id="NF009895">
    <property type="entry name" value="PRK13352.1"/>
    <property type="match status" value="1"/>
</dbReference>
<dbReference type="GO" id="GO:0009228">
    <property type="term" value="P:thiamine biosynthetic process"/>
    <property type="evidence" value="ECO:0007669"/>
    <property type="project" value="UniProtKB-KW"/>
</dbReference>
<evidence type="ECO:0000256" key="4">
    <source>
        <dbReference type="ARBA" id="ARBA00022691"/>
    </source>
</evidence>
<dbReference type="GO" id="GO:0046872">
    <property type="term" value="F:metal ion binding"/>
    <property type="evidence" value="ECO:0007669"/>
    <property type="project" value="UniProtKB-KW"/>
</dbReference>
<dbReference type="Pfam" id="PF01964">
    <property type="entry name" value="ThiC_Rad_SAM"/>
    <property type="match status" value="1"/>
</dbReference>